<gene>
    <name evidence="1" type="ORF">SNOG_10179</name>
</gene>
<dbReference type="HOGENOM" id="CLU_3377309_0_0_1"/>
<sequence>MEARTCRYRITAGAFKLTRVFGTEERHRGMAAFG</sequence>
<protein>
    <submittedName>
        <fullName evidence="1">Uncharacterized protein</fullName>
    </submittedName>
</protein>
<dbReference type="GeneID" id="5977367"/>
<accession>Q0UDI5</accession>
<name>Q0UDI5_PHANO</name>
<organism evidence="1 2">
    <name type="scientific">Phaeosphaeria nodorum (strain SN15 / ATCC MYA-4574 / FGSC 10173)</name>
    <name type="common">Glume blotch fungus</name>
    <name type="synonym">Parastagonospora nodorum</name>
    <dbReference type="NCBI Taxonomy" id="321614"/>
    <lineage>
        <taxon>Eukaryota</taxon>
        <taxon>Fungi</taxon>
        <taxon>Dikarya</taxon>
        <taxon>Ascomycota</taxon>
        <taxon>Pezizomycotina</taxon>
        <taxon>Dothideomycetes</taxon>
        <taxon>Pleosporomycetidae</taxon>
        <taxon>Pleosporales</taxon>
        <taxon>Pleosporineae</taxon>
        <taxon>Phaeosphaeriaceae</taxon>
        <taxon>Parastagonospora</taxon>
    </lineage>
</organism>
<proteinExistence type="predicted"/>
<dbReference type="KEGG" id="pno:SNOG_10179"/>
<reference evidence="2" key="1">
    <citation type="journal article" date="2007" name="Plant Cell">
        <title>Dothideomycete-plant interactions illuminated by genome sequencing and EST analysis of the wheat pathogen Stagonospora nodorum.</title>
        <authorList>
            <person name="Hane J.K."/>
            <person name="Lowe R.G."/>
            <person name="Solomon P.S."/>
            <person name="Tan K.C."/>
            <person name="Schoch C.L."/>
            <person name="Spatafora J.W."/>
            <person name="Crous P.W."/>
            <person name="Kodira C."/>
            <person name="Birren B.W."/>
            <person name="Galagan J.E."/>
            <person name="Torriani S.F."/>
            <person name="McDonald B.A."/>
            <person name="Oliver R.P."/>
        </authorList>
    </citation>
    <scope>NUCLEOTIDE SEQUENCE [LARGE SCALE GENOMIC DNA]</scope>
    <source>
        <strain evidence="2">SN15 / ATCC MYA-4574 / FGSC 10173</strain>
    </source>
</reference>
<dbReference type="EMBL" id="CH445340">
    <property type="protein sequence ID" value="EAT82514.1"/>
    <property type="molecule type" value="Genomic_DNA"/>
</dbReference>
<evidence type="ECO:0000313" key="2">
    <source>
        <dbReference type="Proteomes" id="UP000001055"/>
    </source>
</evidence>
<dbReference type="Proteomes" id="UP000001055">
    <property type="component" value="Unassembled WGS sequence"/>
</dbReference>
<dbReference type="InParanoid" id="Q0UDI5"/>
<dbReference type="RefSeq" id="XP_001800461.1">
    <property type="nucleotide sequence ID" value="XM_001800409.1"/>
</dbReference>
<evidence type="ECO:0000313" key="1">
    <source>
        <dbReference type="EMBL" id="EAT82514.1"/>
    </source>
</evidence>
<dbReference type="AlphaFoldDB" id="Q0UDI5"/>